<dbReference type="GeneID" id="79852561"/>
<keyword evidence="1" id="KW-1133">Transmembrane helix</keyword>
<keyword evidence="1" id="KW-0472">Membrane</keyword>
<evidence type="ECO:0000256" key="1">
    <source>
        <dbReference type="SAM" id="Phobius"/>
    </source>
</evidence>
<gene>
    <name evidence="2" type="ORF">EJK80_02855</name>
</gene>
<name>A0A540R8M5_9CORY</name>
<dbReference type="EMBL" id="VHIR01000003">
    <property type="protein sequence ID" value="TQE44095.1"/>
    <property type="molecule type" value="Genomic_DNA"/>
</dbReference>
<feature type="transmembrane region" description="Helical" evidence="1">
    <location>
        <begin position="27"/>
        <end position="47"/>
    </location>
</feature>
<keyword evidence="1" id="KW-0812">Transmembrane</keyword>
<dbReference type="RefSeq" id="WP_066484840.1">
    <property type="nucleotide sequence ID" value="NZ_JADPQA010000001.1"/>
</dbReference>
<comment type="caution">
    <text evidence="2">The sequence shown here is derived from an EMBL/GenBank/DDBJ whole genome shotgun (WGS) entry which is preliminary data.</text>
</comment>
<keyword evidence="3" id="KW-1185">Reference proteome</keyword>
<dbReference type="STRING" id="1686286.GCA_900092335_01317"/>
<protein>
    <submittedName>
        <fullName evidence="2">Uncharacterized protein</fullName>
    </submittedName>
</protein>
<dbReference type="AlphaFoldDB" id="A0A540R8M5"/>
<organism evidence="2 3">
    <name type="scientific">Corynebacterium phoceense</name>
    <dbReference type="NCBI Taxonomy" id="1686286"/>
    <lineage>
        <taxon>Bacteria</taxon>
        <taxon>Bacillati</taxon>
        <taxon>Actinomycetota</taxon>
        <taxon>Actinomycetes</taxon>
        <taxon>Mycobacteriales</taxon>
        <taxon>Corynebacteriaceae</taxon>
        <taxon>Corynebacterium</taxon>
    </lineage>
</organism>
<reference evidence="2 3" key="1">
    <citation type="submission" date="2019-06" db="EMBL/GenBank/DDBJ databases">
        <title>Draft genome of C. phoceense Strain 272.</title>
        <authorList>
            <person name="Pacheco L.G.C."/>
            <person name="Barberis C.M."/>
            <person name="Almuzara M.N."/>
            <person name="Traglia G.M."/>
            <person name="Santos C.S."/>
            <person name="Rocha D.J.P.G."/>
            <person name="Aguiar E.R.G.R."/>
            <person name="Vay C.A."/>
        </authorList>
    </citation>
    <scope>NUCLEOTIDE SEQUENCE [LARGE SCALE GENOMIC DNA]</scope>
    <source>
        <strain evidence="2 3">272</strain>
    </source>
</reference>
<proteinExistence type="predicted"/>
<dbReference type="Proteomes" id="UP000318080">
    <property type="component" value="Unassembled WGS sequence"/>
</dbReference>
<sequence>MASIGLLIVTGLIAVSARLTGFMDGVFVAHIYFKLICAQLAFVPFTVTRSLAGKINRDELISSE</sequence>
<evidence type="ECO:0000313" key="3">
    <source>
        <dbReference type="Proteomes" id="UP000318080"/>
    </source>
</evidence>
<evidence type="ECO:0000313" key="2">
    <source>
        <dbReference type="EMBL" id="TQE44095.1"/>
    </source>
</evidence>
<accession>A0A540R8M5</accession>